<dbReference type="Gene3D" id="3.40.50.2300">
    <property type="match status" value="1"/>
</dbReference>
<feature type="domain" description="PAC" evidence="19">
    <location>
        <begin position="501"/>
        <end position="553"/>
    </location>
</feature>
<evidence type="ECO:0000256" key="4">
    <source>
        <dbReference type="ARBA" id="ARBA00012438"/>
    </source>
</evidence>
<evidence type="ECO:0000259" key="15">
    <source>
        <dbReference type="PROSITE" id="PS50046"/>
    </source>
</evidence>
<dbReference type="SMART" id="SM00387">
    <property type="entry name" value="HATPase_c"/>
    <property type="match status" value="1"/>
</dbReference>
<evidence type="ECO:0000256" key="10">
    <source>
        <dbReference type="ARBA" id="ARBA00023012"/>
    </source>
</evidence>
<dbReference type="NCBIfam" id="TIGR00229">
    <property type="entry name" value="sensory_box"/>
    <property type="match status" value="1"/>
</dbReference>
<dbReference type="SMART" id="SM00086">
    <property type="entry name" value="PAC"/>
    <property type="match status" value="1"/>
</dbReference>
<keyword evidence="6" id="KW-0808">Transferase</keyword>
<dbReference type="InterPro" id="IPR003018">
    <property type="entry name" value="GAF"/>
</dbReference>
<dbReference type="InterPro" id="IPR000014">
    <property type="entry name" value="PAS"/>
</dbReference>
<dbReference type="PROSITE" id="PS50113">
    <property type="entry name" value="PAC"/>
    <property type="match status" value="1"/>
</dbReference>
<dbReference type="CDD" id="cd17546">
    <property type="entry name" value="REC_hyHK_CKI1_RcsC-like"/>
    <property type="match status" value="1"/>
</dbReference>
<dbReference type="InterPro" id="IPR035965">
    <property type="entry name" value="PAS-like_dom_sf"/>
</dbReference>
<dbReference type="PANTHER" id="PTHR45339">
    <property type="entry name" value="HYBRID SIGNAL TRANSDUCTION HISTIDINE KINASE J"/>
    <property type="match status" value="1"/>
</dbReference>
<dbReference type="CDD" id="cd00082">
    <property type="entry name" value="HisKA"/>
    <property type="match status" value="1"/>
</dbReference>
<dbReference type="PROSITE" id="PS50046">
    <property type="entry name" value="PHYTOCHROME_2"/>
    <property type="match status" value="1"/>
</dbReference>
<gene>
    <name evidence="20" type="ORF">ENR15_04075</name>
</gene>
<organism evidence="20">
    <name type="scientific">Planktothricoides sp. SpSt-374</name>
    <dbReference type="NCBI Taxonomy" id="2282167"/>
    <lineage>
        <taxon>Bacteria</taxon>
        <taxon>Bacillati</taxon>
        <taxon>Cyanobacteriota</taxon>
        <taxon>Cyanophyceae</taxon>
        <taxon>Oscillatoriophycideae</taxon>
        <taxon>Oscillatoriales</taxon>
        <taxon>Oscillatoriaceae</taxon>
        <taxon>Planktothricoides</taxon>
    </lineage>
</organism>
<evidence type="ECO:0000259" key="16">
    <source>
        <dbReference type="PROSITE" id="PS50109"/>
    </source>
</evidence>
<dbReference type="InterPro" id="IPR036097">
    <property type="entry name" value="HisK_dim/P_sf"/>
</dbReference>
<keyword evidence="12" id="KW-0131">Cell cycle</keyword>
<dbReference type="EC" id="2.7.13.3" evidence="4"/>
<evidence type="ECO:0000256" key="6">
    <source>
        <dbReference type="ARBA" id="ARBA00022679"/>
    </source>
</evidence>
<dbReference type="Gene3D" id="3.30.565.10">
    <property type="entry name" value="Histidine kinase-like ATPase, C-terminal domain"/>
    <property type="match status" value="1"/>
</dbReference>
<dbReference type="SUPFAM" id="SSF55785">
    <property type="entry name" value="PYP-like sensor domain (PAS domain)"/>
    <property type="match status" value="1"/>
</dbReference>
<dbReference type="FunFam" id="1.10.287.130:FF:000038">
    <property type="entry name" value="Sensory transduction histidine kinase"/>
    <property type="match status" value="1"/>
</dbReference>
<feature type="domain" description="Response regulatory" evidence="17">
    <location>
        <begin position="1028"/>
        <end position="1144"/>
    </location>
</feature>
<feature type="domain" description="Phytochrome chromophore attachment site" evidence="15">
    <location>
        <begin position="573"/>
        <end position="737"/>
    </location>
</feature>
<dbReference type="InterPro" id="IPR003661">
    <property type="entry name" value="HisK_dim/P_dom"/>
</dbReference>
<evidence type="ECO:0000256" key="5">
    <source>
        <dbReference type="ARBA" id="ARBA00022553"/>
    </source>
</evidence>
<protein>
    <recommendedName>
        <fullName evidence="13">Circadian input-output histidine kinase CikA</fullName>
        <ecNumber evidence="4">2.7.13.3</ecNumber>
    </recommendedName>
</protein>
<dbReference type="InterPro" id="IPR013655">
    <property type="entry name" value="PAS_fold_3"/>
</dbReference>
<dbReference type="GO" id="GO:0005524">
    <property type="term" value="F:ATP binding"/>
    <property type="evidence" value="ECO:0007669"/>
    <property type="project" value="UniProtKB-KW"/>
</dbReference>
<comment type="subcellular location">
    <subcellularLocation>
        <location evidence="2">Membrane</location>
    </subcellularLocation>
</comment>
<evidence type="ECO:0000256" key="9">
    <source>
        <dbReference type="ARBA" id="ARBA00022840"/>
    </source>
</evidence>
<comment type="similarity">
    <text evidence="3">In the N-terminal section; belongs to the phytochrome family.</text>
</comment>
<dbReference type="SUPFAM" id="SSF47384">
    <property type="entry name" value="Homodimeric domain of signal transducing histidine kinase"/>
    <property type="match status" value="1"/>
</dbReference>
<dbReference type="SUPFAM" id="SSF52172">
    <property type="entry name" value="CheY-like"/>
    <property type="match status" value="1"/>
</dbReference>
<evidence type="ECO:0000256" key="3">
    <source>
        <dbReference type="ARBA" id="ARBA00006402"/>
    </source>
</evidence>
<keyword evidence="5 14" id="KW-0597">Phosphoprotein</keyword>
<dbReference type="AlphaFoldDB" id="A0A7C3VNI1"/>
<dbReference type="PRINTS" id="PR00344">
    <property type="entry name" value="BCTRLSENSOR"/>
</dbReference>
<evidence type="ECO:0000259" key="17">
    <source>
        <dbReference type="PROSITE" id="PS50110"/>
    </source>
</evidence>
<dbReference type="InterPro" id="IPR011006">
    <property type="entry name" value="CheY-like_superfamily"/>
</dbReference>
<keyword evidence="11" id="KW-0472">Membrane</keyword>
<dbReference type="GO" id="GO:0000155">
    <property type="term" value="F:phosphorelay sensor kinase activity"/>
    <property type="evidence" value="ECO:0007669"/>
    <property type="project" value="InterPro"/>
</dbReference>
<dbReference type="Gene3D" id="1.10.287.130">
    <property type="match status" value="1"/>
</dbReference>
<dbReference type="SMART" id="SM00091">
    <property type="entry name" value="PAS"/>
    <property type="match status" value="1"/>
</dbReference>
<dbReference type="InterPro" id="IPR036890">
    <property type="entry name" value="HATPase_C_sf"/>
</dbReference>
<sequence length="1239" mass="139156">MTCGGGLGTKPLQWSLVQRETVNLDMEVEVDSRVETEITLKNLVAGTSATGEEFFPALVRHLATALDMNCALVAEKVDENTIRTLAVWFEGKLAANWELDLTGTDWEVVLREGKGQFYSEDIEENFPGIEIFQTRRTEFCLGMPLVDGEGETIGLICVAADSLMADPDNAQAIVQIFAARATAELQRHKAENALRRAYEELEIRVSEATLGLQQRTAELVAANAALEKEIKERNVVESALRTSEKRLRLQQAAMLELAKHKNFYEGNIPEALKVICRISGQTIKVARASVWFYNEDKSKIQLACLYELSSQQYADLSFSLGVSEYPSYFHALADDKVIAAHDAHYDPRTAEFREGYLKPLGITSMLDVPINFKGKTVGVICLEHVGKKRQWGIEEENFVSYLAYTISLALEARERGIAEQALKESEERWQLAARGSNDGIWDWHIKTNQVFFSAGWKQILGYEEEELPNEPDEFYKHIHPDDLAKVMQAMEDHLHKKTPYYSVEYRLQCKNGTYKWILARAQAMWDEAGDPVRMTGSHTDISDRKRAELALRQSLLREQTIARVVQRMRETLDMDQIFAATTEELRAAINCDRVAVYRFHPDWSGSFVCESVATGWKLLVQAQTSDPNLTEIAVNKDGCVVKNLNITTSTIQDTYLQENEGGIYRISASYRCIPDIYTAGFDPCYLRLLEQFQARSYIIVPIFCGNQLWGLLATYQNSGPRQWEEGEIRSVVQIGTQLGIAVQQAQLLSQTRSAAAELQIAKEQADAANRAKSEFLANMSHELRTPLNAILGMTQLLHRDKTISPKQQQYLDIIGSSGEHLLGLINDILNMSKIEAGRVTIKENIFNFHDLLDSLGDMLQVKAKSKGLELMCDRAPDVPQYIKTDEGKLRQILINLLGNAIKFTQKGSVTLRVRQAEKKHRSVSKKLHFEIEDTGPGIAPEEIEQLFKTFGQTATGLQSGEGTGLGLTISQKFVQLMGGEISVETRLGKGSKFTFEIQYETVKEPNLQKPVAAGKKIIGLAPDQPSYRILVVEDQPTNRLLLMELLESVGFQVRAAVNGQEGITMWDSWEPHLIWMDMQMPVMNGFEATKEIKSHLKGQATVIIALTASAFEEQRQVILSSGCDDFVRKPFRAEEIFTKMSDYLGVRYLYKEDLPPAETPLPAASEVPEAENQAAREVATMPGEWLEQLYNAASQCSGSLVSQLVEQIPPENQVLADVINELSDNFRFDKIMELARLEA</sequence>
<dbReference type="FunFam" id="3.30.565.10:FF:000010">
    <property type="entry name" value="Sensor histidine kinase RcsC"/>
    <property type="match status" value="1"/>
</dbReference>
<evidence type="ECO:0000256" key="14">
    <source>
        <dbReference type="PROSITE-ProRule" id="PRU00169"/>
    </source>
</evidence>
<evidence type="ECO:0000256" key="13">
    <source>
        <dbReference type="ARBA" id="ARBA00074306"/>
    </source>
</evidence>
<dbReference type="InterPro" id="IPR016132">
    <property type="entry name" value="Phyto_chromo_attachment"/>
</dbReference>
<feature type="domain" description="Histidine kinase" evidence="16">
    <location>
        <begin position="778"/>
        <end position="1001"/>
    </location>
</feature>
<feature type="domain" description="PAS" evidence="18">
    <location>
        <begin position="425"/>
        <end position="497"/>
    </location>
</feature>
<dbReference type="SMART" id="SM00065">
    <property type="entry name" value="GAF"/>
    <property type="match status" value="3"/>
</dbReference>
<proteinExistence type="inferred from homology"/>
<dbReference type="SMART" id="SM00388">
    <property type="entry name" value="HisKA"/>
    <property type="match status" value="1"/>
</dbReference>
<evidence type="ECO:0000256" key="8">
    <source>
        <dbReference type="ARBA" id="ARBA00022777"/>
    </source>
</evidence>
<evidence type="ECO:0000259" key="18">
    <source>
        <dbReference type="PROSITE" id="PS50112"/>
    </source>
</evidence>
<feature type="modified residue" description="4-aspartylphosphate" evidence="14">
    <location>
        <position position="1077"/>
    </location>
</feature>
<keyword evidence="8" id="KW-0418">Kinase</keyword>
<keyword evidence="9" id="KW-0067">ATP-binding</keyword>
<dbReference type="InterPro" id="IPR001610">
    <property type="entry name" value="PAC"/>
</dbReference>
<dbReference type="InterPro" id="IPR005467">
    <property type="entry name" value="His_kinase_dom"/>
</dbReference>
<dbReference type="CDD" id="cd16922">
    <property type="entry name" value="HATPase_EvgS-ArcB-TorS-like"/>
    <property type="match status" value="1"/>
</dbReference>
<dbReference type="Pfam" id="PF02518">
    <property type="entry name" value="HATPase_c"/>
    <property type="match status" value="1"/>
</dbReference>
<dbReference type="EMBL" id="DSPX01000039">
    <property type="protein sequence ID" value="HGF99850.1"/>
    <property type="molecule type" value="Genomic_DNA"/>
</dbReference>
<evidence type="ECO:0000259" key="19">
    <source>
        <dbReference type="PROSITE" id="PS50113"/>
    </source>
</evidence>
<evidence type="ECO:0000256" key="11">
    <source>
        <dbReference type="ARBA" id="ARBA00023136"/>
    </source>
</evidence>
<accession>A0A7C3VNI1</accession>
<dbReference type="SUPFAM" id="SSF55874">
    <property type="entry name" value="ATPase domain of HSP90 chaperone/DNA topoisomerase II/histidine kinase"/>
    <property type="match status" value="1"/>
</dbReference>
<dbReference type="Pfam" id="PF08447">
    <property type="entry name" value="PAS_3"/>
    <property type="match status" value="1"/>
</dbReference>
<dbReference type="InterPro" id="IPR000700">
    <property type="entry name" value="PAS-assoc_C"/>
</dbReference>
<dbReference type="Gene3D" id="3.30.450.40">
    <property type="match status" value="3"/>
</dbReference>
<keyword evidence="10" id="KW-0902">Two-component regulatory system</keyword>
<dbReference type="PROSITE" id="PS50112">
    <property type="entry name" value="PAS"/>
    <property type="match status" value="1"/>
</dbReference>
<dbReference type="CDD" id="cd00130">
    <property type="entry name" value="PAS"/>
    <property type="match status" value="1"/>
</dbReference>
<dbReference type="InterPro" id="IPR001789">
    <property type="entry name" value="Sig_transdc_resp-reg_receiver"/>
</dbReference>
<dbReference type="Pfam" id="PF01590">
    <property type="entry name" value="GAF"/>
    <property type="match status" value="3"/>
</dbReference>
<dbReference type="SMART" id="SM00448">
    <property type="entry name" value="REC"/>
    <property type="match status" value="1"/>
</dbReference>
<evidence type="ECO:0000256" key="1">
    <source>
        <dbReference type="ARBA" id="ARBA00000085"/>
    </source>
</evidence>
<evidence type="ECO:0000256" key="12">
    <source>
        <dbReference type="ARBA" id="ARBA00023306"/>
    </source>
</evidence>
<evidence type="ECO:0000256" key="7">
    <source>
        <dbReference type="ARBA" id="ARBA00022741"/>
    </source>
</evidence>
<dbReference type="InterPro" id="IPR029016">
    <property type="entry name" value="GAF-like_dom_sf"/>
</dbReference>
<evidence type="ECO:0000313" key="20">
    <source>
        <dbReference type="EMBL" id="HGF99850.1"/>
    </source>
</evidence>
<comment type="catalytic activity">
    <reaction evidence="1">
        <text>ATP + protein L-histidine = ADP + protein N-phospho-L-histidine.</text>
        <dbReference type="EC" id="2.7.13.3"/>
    </reaction>
</comment>
<comment type="caution">
    <text evidence="20">The sequence shown here is derived from an EMBL/GenBank/DDBJ whole genome shotgun (WGS) entry which is preliminary data.</text>
</comment>
<dbReference type="Pfam" id="PF00072">
    <property type="entry name" value="Response_reg"/>
    <property type="match status" value="1"/>
</dbReference>
<name>A0A7C3VNI1_9CYAN</name>
<dbReference type="Gene3D" id="3.30.450.20">
    <property type="entry name" value="PAS domain"/>
    <property type="match status" value="1"/>
</dbReference>
<reference evidence="20" key="1">
    <citation type="journal article" date="2020" name="mSystems">
        <title>Genome- and Community-Level Interaction Insights into Carbon Utilization and Element Cycling Functions of Hydrothermarchaeota in Hydrothermal Sediment.</title>
        <authorList>
            <person name="Zhou Z."/>
            <person name="Liu Y."/>
            <person name="Xu W."/>
            <person name="Pan J."/>
            <person name="Luo Z.H."/>
            <person name="Li M."/>
        </authorList>
    </citation>
    <scope>NUCLEOTIDE SEQUENCE [LARGE SCALE GENOMIC DNA]</scope>
    <source>
        <strain evidence="20">SpSt-374</strain>
    </source>
</reference>
<keyword evidence="7" id="KW-0547">Nucleotide-binding</keyword>
<dbReference type="SUPFAM" id="SSF55781">
    <property type="entry name" value="GAF domain-like"/>
    <property type="match status" value="3"/>
</dbReference>
<evidence type="ECO:0000256" key="2">
    <source>
        <dbReference type="ARBA" id="ARBA00004370"/>
    </source>
</evidence>
<dbReference type="InterPro" id="IPR004358">
    <property type="entry name" value="Sig_transdc_His_kin-like_C"/>
</dbReference>
<dbReference type="PANTHER" id="PTHR45339:SF1">
    <property type="entry name" value="HYBRID SIGNAL TRANSDUCTION HISTIDINE KINASE J"/>
    <property type="match status" value="1"/>
</dbReference>
<dbReference type="Pfam" id="PF00512">
    <property type="entry name" value="HisKA"/>
    <property type="match status" value="1"/>
</dbReference>
<dbReference type="InterPro" id="IPR003594">
    <property type="entry name" value="HATPase_dom"/>
</dbReference>
<dbReference type="PROSITE" id="PS50110">
    <property type="entry name" value="RESPONSE_REGULATORY"/>
    <property type="match status" value="1"/>
</dbReference>
<dbReference type="GO" id="GO:0016020">
    <property type="term" value="C:membrane"/>
    <property type="evidence" value="ECO:0007669"/>
    <property type="project" value="UniProtKB-SubCell"/>
</dbReference>
<dbReference type="PROSITE" id="PS50109">
    <property type="entry name" value="HIS_KIN"/>
    <property type="match status" value="1"/>
</dbReference>